<keyword evidence="3" id="KW-1185">Reference proteome</keyword>
<dbReference type="Proteomes" id="UP000691718">
    <property type="component" value="Unassembled WGS sequence"/>
</dbReference>
<sequence>MKRTKCQAIINNILGEAEKQDLCAALKEQKFSVMIDESTDIGAVKTMCVVVRYYCAQKGQIVSRFWDLIHIHGEENSAPVATATAQHLFEAVIISFEENSIRIENIIGFGSDGCNTMMNNKLWMTNGENCQSQKEISMLQYGLMNSGTSGSPHSAQSPSALRDEEVIIFISSPVHTSHQTGSLSPAASSSSLASAQETTDKPKSAGATLLEYVLKKNQNNTVEEHPIDKFLHGIAPTLKNLTPYYQNLAKTDIFNIVQTYEINMFERHTELQNVENDVQIIFETSTPSASTERNLQVQEELPEITHPSPFTSTSAPTSMQEESAETETLSESILNPTNNQNSSKDKENKNVHEDDSTLAQYVSEFQA</sequence>
<dbReference type="EMBL" id="CAJQZP010000287">
    <property type="protein sequence ID" value="CAG4953178.1"/>
    <property type="molecule type" value="Genomic_DNA"/>
</dbReference>
<name>A0A8S3WD13_PARAO</name>
<feature type="compositionally biased region" description="Low complexity" evidence="1">
    <location>
        <begin position="182"/>
        <end position="195"/>
    </location>
</feature>
<dbReference type="PANTHER" id="PTHR37162:SF1">
    <property type="entry name" value="BED-TYPE DOMAIN-CONTAINING PROTEIN"/>
    <property type="match status" value="1"/>
</dbReference>
<feature type="compositionally biased region" description="Polar residues" evidence="1">
    <location>
        <begin position="333"/>
        <end position="342"/>
    </location>
</feature>
<feature type="region of interest" description="Disordered" evidence="1">
    <location>
        <begin position="300"/>
        <end position="357"/>
    </location>
</feature>
<proteinExistence type="predicted"/>
<feature type="compositionally biased region" description="Low complexity" evidence="1">
    <location>
        <begin position="305"/>
        <end position="318"/>
    </location>
</feature>
<gene>
    <name evidence="2" type="ORF">PAPOLLO_LOCUS4808</name>
</gene>
<dbReference type="PANTHER" id="PTHR37162">
    <property type="entry name" value="HAT FAMILY DIMERISATION DOMAINCONTAINING PROTEIN-RELATED"/>
    <property type="match status" value="1"/>
</dbReference>
<dbReference type="OrthoDB" id="6433782at2759"/>
<evidence type="ECO:0000256" key="1">
    <source>
        <dbReference type="SAM" id="MobiDB-lite"/>
    </source>
</evidence>
<reference evidence="2" key="1">
    <citation type="submission" date="2021-04" db="EMBL/GenBank/DDBJ databases">
        <authorList>
            <person name="Tunstrom K."/>
        </authorList>
    </citation>
    <scope>NUCLEOTIDE SEQUENCE</scope>
</reference>
<accession>A0A8S3WD13</accession>
<comment type="caution">
    <text evidence="2">The sequence shown here is derived from an EMBL/GenBank/DDBJ whole genome shotgun (WGS) entry which is preliminary data.</text>
</comment>
<evidence type="ECO:0000313" key="3">
    <source>
        <dbReference type="Proteomes" id="UP000691718"/>
    </source>
</evidence>
<feature type="compositionally biased region" description="Basic and acidic residues" evidence="1">
    <location>
        <begin position="343"/>
        <end position="355"/>
    </location>
</feature>
<dbReference type="AlphaFoldDB" id="A0A8S3WD13"/>
<evidence type="ECO:0000313" key="2">
    <source>
        <dbReference type="EMBL" id="CAG4953178.1"/>
    </source>
</evidence>
<organism evidence="2 3">
    <name type="scientific">Parnassius apollo</name>
    <name type="common">Apollo butterfly</name>
    <name type="synonym">Papilio apollo</name>
    <dbReference type="NCBI Taxonomy" id="110799"/>
    <lineage>
        <taxon>Eukaryota</taxon>
        <taxon>Metazoa</taxon>
        <taxon>Ecdysozoa</taxon>
        <taxon>Arthropoda</taxon>
        <taxon>Hexapoda</taxon>
        <taxon>Insecta</taxon>
        <taxon>Pterygota</taxon>
        <taxon>Neoptera</taxon>
        <taxon>Endopterygota</taxon>
        <taxon>Lepidoptera</taxon>
        <taxon>Glossata</taxon>
        <taxon>Ditrysia</taxon>
        <taxon>Papilionoidea</taxon>
        <taxon>Papilionidae</taxon>
        <taxon>Parnassiinae</taxon>
        <taxon>Parnassini</taxon>
        <taxon>Parnassius</taxon>
        <taxon>Parnassius</taxon>
    </lineage>
</organism>
<protein>
    <submittedName>
        <fullName evidence="2">(apollo) hypothetical protein</fullName>
    </submittedName>
</protein>
<feature type="region of interest" description="Disordered" evidence="1">
    <location>
        <begin position="176"/>
        <end position="201"/>
    </location>
</feature>